<evidence type="ECO:0000256" key="1">
    <source>
        <dbReference type="SAM" id="MobiDB-lite"/>
    </source>
</evidence>
<sequence>MPSDGRPRRSFLTTTLVLCILHFSGAFANQVIVDDQHPGLVWDGAWEEFTGQPEAEDGTLTWANRTGPTVTLTFTGTSVQVFGAFKPVGTWNIQSLYAIDGGRQTAFVPSPLVPQESFRQKFYDSGPLPLGTHTLKITNLGVQLWIDYFVYDDGGGSGQSTSSLTAASTDRIGGTKSTTPATRPSPSSSSVAGITASSLSSGSGSAESGAIVPSTSSGVITFSQLSTTVSVTGALLTPNAASSLVALTLPQPSSSSISSSLNVTATPGGSQTPRPNPHGLPRAALVGLIVGVSLAAFAVVAVSIWLRRRHIRRTPSEVRVSQYPFVQPAEDDQSAARLGSRESQSSETLFVASLPGSKSLQMVDRRSESSDRGVSLAQAAGPHVVDMDVDAGLISDAASEQSTPPPSYREFEHGAP</sequence>
<keyword evidence="5" id="KW-1185">Reference proteome</keyword>
<keyword evidence="3" id="KW-0732">Signal</keyword>
<protein>
    <submittedName>
        <fullName evidence="4">Uncharacterized protein</fullName>
    </submittedName>
</protein>
<evidence type="ECO:0000313" key="5">
    <source>
        <dbReference type="Proteomes" id="UP000230002"/>
    </source>
</evidence>
<feature type="signal peptide" evidence="3">
    <location>
        <begin position="1"/>
        <end position="28"/>
    </location>
</feature>
<dbReference type="STRING" id="1077348.A0A2G8S3U0"/>
<feature type="chain" id="PRO_5013607411" evidence="3">
    <location>
        <begin position="29"/>
        <end position="416"/>
    </location>
</feature>
<evidence type="ECO:0000313" key="4">
    <source>
        <dbReference type="EMBL" id="PIL28453.1"/>
    </source>
</evidence>
<dbReference type="EMBL" id="AYKW01000023">
    <property type="protein sequence ID" value="PIL28453.1"/>
    <property type="molecule type" value="Genomic_DNA"/>
</dbReference>
<keyword evidence="2" id="KW-0812">Transmembrane</keyword>
<evidence type="ECO:0000256" key="2">
    <source>
        <dbReference type="SAM" id="Phobius"/>
    </source>
</evidence>
<dbReference type="Proteomes" id="UP000230002">
    <property type="component" value="Unassembled WGS sequence"/>
</dbReference>
<accession>A0A2G8S3U0</accession>
<feature type="compositionally biased region" description="Polar residues" evidence="1">
    <location>
        <begin position="261"/>
        <end position="273"/>
    </location>
</feature>
<dbReference type="OrthoDB" id="3265734at2759"/>
<keyword evidence="2" id="KW-0472">Membrane</keyword>
<organism evidence="4 5">
    <name type="scientific">Ganoderma sinense ZZ0214-1</name>
    <dbReference type="NCBI Taxonomy" id="1077348"/>
    <lineage>
        <taxon>Eukaryota</taxon>
        <taxon>Fungi</taxon>
        <taxon>Dikarya</taxon>
        <taxon>Basidiomycota</taxon>
        <taxon>Agaricomycotina</taxon>
        <taxon>Agaricomycetes</taxon>
        <taxon>Polyporales</taxon>
        <taxon>Polyporaceae</taxon>
        <taxon>Ganoderma</taxon>
    </lineage>
</organism>
<feature type="region of interest" description="Disordered" evidence="1">
    <location>
        <begin position="251"/>
        <end position="276"/>
    </location>
</feature>
<keyword evidence="2" id="KW-1133">Transmembrane helix</keyword>
<feature type="region of interest" description="Disordered" evidence="1">
    <location>
        <begin position="160"/>
        <end position="207"/>
    </location>
</feature>
<reference evidence="4 5" key="1">
    <citation type="journal article" date="2015" name="Sci. Rep.">
        <title>Chromosome-level genome map provides insights into diverse defense mechanisms in the medicinal fungus Ganoderma sinense.</title>
        <authorList>
            <person name="Zhu Y."/>
            <person name="Xu J."/>
            <person name="Sun C."/>
            <person name="Zhou S."/>
            <person name="Xu H."/>
            <person name="Nelson D.R."/>
            <person name="Qian J."/>
            <person name="Song J."/>
            <person name="Luo H."/>
            <person name="Xiang L."/>
            <person name="Li Y."/>
            <person name="Xu Z."/>
            <person name="Ji A."/>
            <person name="Wang L."/>
            <person name="Lu S."/>
            <person name="Hayward A."/>
            <person name="Sun W."/>
            <person name="Li X."/>
            <person name="Schwartz D.C."/>
            <person name="Wang Y."/>
            <person name="Chen S."/>
        </authorList>
    </citation>
    <scope>NUCLEOTIDE SEQUENCE [LARGE SCALE GENOMIC DNA]</scope>
    <source>
        <strain evidence="4 5">ZZ0214-1</strain>
    </source>
</reference>
<comment type="caution">
    <text evidence="4">The sequence shown here is derived from an EMBL/GenBank/DDBJ whole genome shotgun (WGS) entry which is preliminary data.</text>
</comment>
<gene>
    <name evidence="4" type="ORF">GSI_08487</name>
</gene>
<feature type="transmembrane region" description="Helical" evidence="2">
    <location>
        <begin position="283"/>
        <end position="306"/>
    </location>
</feature>
<dbReference type="Gene3D" id="2.60.120.260">
    <property type="entry name" value="Galactose-binding domain-like"/>
    <property type="match status" value="1"/>
</dbReference>
<dbReference type="AlphaFoldDB" id="A0A2G8S3U0"/>
<evidence type="ECO:0000256" key="3">
    <source>
        <dbReference type="SAM" id="SignalP"/>
    </source>
</evidence>
<feature type="region of interest" description="Disordered" evidence="1">
    <location>
        <begin position="360"/>
        <end position="416"/>
    </location>
</feature>
<proteinExistence type="predicted"/>
<name>A0A2G8S3U0_9APHY</name>